<organism evidence="6">
    <name type="scientific">hydrothermal vent metagenome</name>
    <dbReference type="NCBI Taxonomy" id="652676"/>
    <lineage>
        <taxon>unclassified sequences</taxon>
        <taxon>metagenomes</taxon>
        <taxon>ecological metagenomes</taxon>
    </lineage>
</organism>
<reference evidence="6" key="1">
    <citation type="submission" date="2018-06" db="EMBL/GenBank/DDBJ databases">
        <authorList>
            <person name="Zhirakovskaya E."/>
        </authorList>
    </citation>
    <scope>NUCLEOTIDE SEQUENCE</scope>
</reference>
<dbReference type="InterPro" id="IPR036390">
    <property type="entry name" value="WH_DNA-bd_sf"/>
</dbReference>
<dbReference type="PROSITE" id="PS50931">
    <property type="entry name" value="HTH_LYSR"/>
    <property type="match status" value="1"/>
</dbReference>
<dbReference type="Gene3D" id="3.40.190.290">
    <property type="match status" value="1"/>
</dbReference>
<name>A0A3B0ZBQ3_9ZZZZ</name>
<dbReference type="SUPFAM" id="SSF53850">
    <property type="entry name" value="Periplasmic binding protein-like II"/>
    <property type="match status" value="1"/>
</dbReference>
<proteinExistence type="inferred from homology"/>
<dbReference type="AlphaFoldDB" id="A0A3B0ZBQ3"/>
<dbReference type="Pfam" id="PF00126">
    <property type="entry name" value="HTH_1"/>
    <property type="match status" value="1"/>
</dbReference>
<protein>
    <submittedName>
        <fullName evidence="6">Transcriptional regulator, LysR family</fullName>
    </submittedName>
</protein>
<evidence type="ECO:0000256" key="4">
    <source>
        <dbReference type="ARBA" id="ARBA00023163"/>
    </source>
</evidence>
<feature type="domain" description="HTH lysR-type" evidence="5">
    <location>
        <begin position="1"/>
        <end position="58"/>
    </location>
</feature>
<comment type="similarity">
    <text evidence="1">Belongs to the LysR transcriptional regulatory family.</text>
</comment>
<accession>A0A3B0ZBQ3</accession>
<dbReference type="PANTHER" id="PTHR30537">
    <property type="entry name" value="HTH-TYPE TRANSCRIPTIONAL REGULATOR"/>
    <property type="match status" value="1"/>
</dbReference>
<evidence type="ECO:0000256" key="1">
    <source>
        <dbReference type="ARBA" id="ARBA00009437"/>
    </source>
</evidence>
<evidence type="ECO:0000256" key="3">
    <source>
        <dbReference type="ARBA" id="ARBA00023125"/>
    </source>
</evidence>
<dbReference type="GO" id="GO:0003677">
    <property type="term" value="F:DNA binding"/>
    <property type="evidence" value="ECO:0007669"/>
    <property type="project" value="UniProtKB-KW"/>
</dbReference>
<dbReference type="PANTHER" id="PTHR30537:SF5">
    <property type="entry name" value="HTH-TYPE TRANSCRIPTIONAL ACTIVATOR TTDR-RELATED"/>
    <property type="match status" value="1"/>
</dbReference>
<keyword evidence="3" id="KW-0238">DNA-binding</keyword>
<evidence type="ECO:0000259" key="5">
    <source>
        <dbReference type="PROSITE" id="PS50931"/>
    </source>
</evidence>
<evidence type="ECO:0000313" key="6">
    <source>
        <dbReference type="EMBL" id="VAW78824.1"/>
    </source>
</evidence>
<dbReference type="CDD" id="cd08422">
    <property type="entry name" value="PBP2_CrgA_like"/>
    <property type="match status" value="1"/>
</dbReference>
<dbReference type="Gene3D" id="1.10.10.10">
    <property type="entry name" value="Winged helix-like DNA-binding domain superfamily/Winged helix DNA-binding domain"/>
    <property type="match status" value="1"/>
</dbReference>
<dbReference type="Pfam" id="PF03466">
    <property type="entry name" value="LysR_substrate"/>
    <property type="match status" value="1"/>
</dbReference>
<dbReference type="GO" id="GO:0003700">
    <property type="term" value="F:DNA-binding transcription factor activity"/>
    <property type="evidence" value="ECO:0007669"/>
    <property type="project" value="InterPro"/>
</dbReference>
<dbReference type="InterPro" id="IPR036388">
    <property type="entry name" value="WH-like_DNA-bd_sf"/>
</dbReference>
<dbReference type="FunFam" id="1.10.10.10:FF:000001">
    <property type="entry name" value="LysR family transcriptional regulator"/>
    <property type="match status" value="1"/>
</dbReference>
<dbReference type="InterPro" id="IPR005119">
    <property type="entry name" value="LysR_subst-bd"/>
</dbReference>
<keyword evidence="4" id="KW-0804">Transcription</keyword>
<dbReference type="InterPro" id="IPR000847">
    <property type="entry name" value="LysR_HTH_N"/>
</dbReference>
<dbReference type="InterPro" id="IPR058163">
    <property type="entry name" value="LysR-type_TF_proteobact-type"/>
</dbReference>
<evidence type="ECO:0000256" key="2">
    <source>
        <dbReference type="ARBA" id="ARBA00023015"/>
    </source>
</evidence>
<gene>
    <name evidence="6" type="ORF">MNBD_GAMMA13-2152</name>
</gene>
<keyword evidence="2" id="KW-0805">Transcription regulation</keyword>
<dbReference type="SUPFAM" id="SSF46785">
    <property type="entry name" value="Winged helix' DNA-binding domain"/>
    <property type="match status" value="1"/>
</dbReference>
<dbReference type="EMBL" id="UOFK01000167">
    <property type="protein sequence ID" value="VAW78824.1"/>
    <property type="molecule type" value="Genomic_DNA"/>
</dbReference>
<sequence length="304" mass="34082">MDVVNLQIFVDVMRRGSFAAVARDRGVSPSSISRAIAALEAELSARLFQRSTRRIEATEAGQLYFARVEPVVDELERARTMAVDISDQPRGRLRITAPVSFGQLAIVPFLPELAAQYPDLSFELILSDSIDDLLAEHFDIALRLGPLQDSAFVASRLCDMRFVVCASPAYLDRQGAPQSLVDMAGRDCLVFPISGFDSRWRFRDAQGRVTDVAVQARCAISNAQALKQCALAGMGLTLLPRWIVWRELHDGSLRSVLPDYDVSATDFDAAAWLLYPSRRYLPLKVRVFVDFLKEKFRGKQPWER</sequence>